<dbReference type="Gene3D" id="2.60.120.10">
    <property type="entry name" value="Jelly Rolls"/>
    <property type="match status" value="1"/>
</dbReference>
<evidence type="ECO:0000313" key="1">
    <source>
        <dbReference type="EMBL" id="MRX78583.1"/>
    </source>
</evidence>
<organism evidence="1 2">
    <name type="scientific">Pedobacter petrophilus</name>
    <dbReference type="NCBI Taxonomy" id="1908241"/>
    <lineage>
        <taxon>Bacteria</taxon>
        <taxon>Pseudomonadati</taxon>
        <taxon>Bacteroidota</taxon>
        <taxon>Sphingobacteriia</taxon>
        <taxon>Sphingobacteriales</taxon>
        <taxon>Sphingobacteriaceae</taxon>
        <taxon>Pedobacter</taxon>
    </lineage>
</organism>
<name>A0A7K0G457_9SPHI</name>
<dbReference type="InterPro" id="IPR014710">
    <property type="entry name" value="RmlC-like_jellyroll"/>
</dbReference>
<comment type="caution">
    <text evidence="1">The sequence shown here is derived from an EMBL/GenBank/DDBJ whole genome shotgun (WGS) entry which is preliminary data.</text>
</comment>
<dbReference type="InterPro" id="IPR018490">
    <property type="entry name" value="cNMP-bd_dom_sf"/>
</dbReference>
<dbReference type="OrthoDB" id="757390at2"/>
<keyword evidence="2" id="KW-1185">Reference proteome</keyword>
<reference evidence="1 2" key="1">
    <citation type="submission" date="2019-11" db="EMBL/GenBank/DDBJ databases">
        <title>Pedobacter petrophilus genome.</title>
        <authorList>
            <person name="Feldbauer M.J."/>
            <person name="Newman J.D."/>
        </authorList>
    </citation>
    <scope>NUCLEOTIDE SEQUENCE [LARGE SCALE GENOMIC DNA]</scope>
    <source>
        <strain evidence="1 2">LMG 29686</strain>
    </source>
</reference>
<gene>
    <name evidence="1" type="ORF">GJU39_21110</name>
</gene>
<proteinExistence type="predicted"/>
<dbReference type="Proteomes" id="UP000487757">
    <property type="component" value="Unassembled WGS sequence"/>
</dbReference>
<evidence type="ECO:0000313" key="2">
    <source>
        <dbReference type="Proteomes" id="UP000487757"/>
    </source>
</evidence>
<dbReference type="AlphaFoldDB" id="A0A7K0G457"/>
<accession>A0A7K0G457</accession>
<evidence type="ECO:0008006" key="3">
    <source>
        <dbReference type="Google" id="ProtNLM"/>
    </source>
</evidence>
<dbReference type="RefSeq" id="WP_154282987.1">
    <property type="nucleotide sequence ID" value="NZ_JBHUJQ010000001.1"/>
</dbReference>
<sequence>MKLDPLINFCRALAPVSDELVGLLRENAITLSVCKNTRLHPGGIAGCNAIFIASGTLRKYTTIENKQITLSLYGEDEIIGFTEISHYLESEGLETIYDSELILLPKDFIEKLYEKYPEVDIMARKIFCMKYQKLVDESRLCRLPSADYRYRIFNASGKYRLPARILASYLVMREETLSRLKNKHKAENAMKFGS</sequence>
<dbReference type="SUPFAM" id="SSF51206">
    <property type="entry name" value="cAMP-binding domain-like"/>
    <property type="match status" value="1"/>
</dbReference>
<dbReference type="EMBL" id="WKKH01000060">
    <property type="protein sequence ID" value="MRX78583.1"/>
    <property type="molecule type" value="Genomic_DNA"/>
</dbReference>
<protein>
    <recommendedName>
        <fullName evidence="3">Cyclic nucleotide-binding domain-containing protein</fullName>
    </recommendedName>
</protein>